<keyword evidence="2" id="KW-0040">ANK repeat</keyword>
<evidence type="ECO:0000259" key="4">
    <source>
        <dbReference type="Pfam" id="PF24883"/>
    </source>
</evidence>
<feature type="repeat" description="ANK" evidence="2">
    <location>
        <begin position="578"/>
        <end position="599"/>
    </location>
</feature>
<dbReference type="STRING" id="398673.A0A2P4ZVB3"/>
<keyword evidence="6" id="KW-1185">Reference proteome</keyword>
<protein>
    <submittedName>
        <fullName evidence="5">Uncharacterized protein</fullName>
    </submittedName>
</protein>
<name>A0A2P4ZVB3_9HYPO</name>
<comment type="caution">
    <text evidence="5">The sequence shown here is derived from an EMBL/GenBank/DDBJ whole genome shotgun (WGS) entry which is preliminary data.</text>
</comment>
<dbReference type="InterPro" id="IPR002110">
    <property type="entry name" value="Ankyrin_rpt"/>
</dbReference>
<dbReference type="Proteomes" id="UP000054821">
    <property type="component" value="Unassembled WGS sequence"/>
</dbReference>
<dbReference type="AlphaFoldDB" id="A0A2P4ZVB3"/>
<dbReference type="EMBL" id="JPDN02000007">
    <property type="protein sequence ID" value="PON28229.1"/>
    <property type="molecule type" value="Genomic_DNA"/>
</dbReference>
<gene>
    <name evidence="5" type="ORF">TGAM01_v202723</name>
</gene>
<dbReference type="PRINTS" id="PR01415">
    <property type="entry name" value="ANKYRIN"/>
</dbReference>
<dbReference type="RefSeq" id="XP_024406168.1">
    <property type="nucleotide sequence ID" value="XM_024549053.1"/>
</dbReference>
<dbReference type="PANTHER" id="PTHR10039">
    <property type="entry name" value="AMELOGENIN"/>
    <property type="match status" value="1"/>
</dbReference>
<dbReference type="PROSITE" id="PS50297">
    <property type="entry name" value="ANK_REP_REGION"/>
    <property type="match status" value="2"/>
</dbReference>
<dbReference type="Gene3D" id="1.25.40.20">
    <property type="entry name" value="Ankyrin repeat-containing domain"/>
    <property type="match status" value="1"/>
</dbReference>
<dbReference type="PANTHER" id="PTHR10039:SF16">
    <property type="entry name" value="GPI INOSITOL-DEACYLASE"/>
    <property type="match status" value="1"/>
</dbReference>
<proteinExistence type="predicted"/>
<feature type="domain" description="Nephrocystin 3-like N-terminal" evidence="4">
    <location>
        <begin position="33"/>
        <end position="164"/>
    </location>
</feature>
<evidence type="ECO:0000259" key="3">
    <source>
        <dbReference type="Pfam" id="PF22939"/>
    </source>
</evidence>
<dbReference type="Pfam" id="PF22939">
    <property type="entry name" value="WHD_GPIID"/>
    <property type="match status" value="1"/>
</dbReference>
<feature type="domain" description="GPI inositol-deacylase winged helix" evidence="3">
    <location>
        <begin position="281"/>
        <end position="356"/>
    </location>
</feature>
<dbReference type="GeneID" id="36347419"/>
<evidence type="ECO:0000256" key="2">
    <source>
        <dbReference type="PROSITE-ProRule" id="PRU00023"/>
    </source>
</evidence>
<dbReference type="SUPFAM" id="SSF48403">
    <property type="entry name" value="Ankyrin repeat"/>
    <property type="match status" value="1"/>
</dbReference>
<keyword evidence="1" id="KW-0677">Repeat</keyword>
<dbReference type="InterPro" id="IPR054471">
    <property type="entry name" value="GPIID_WHD"/>
</dbReference>
<evidence type="ECO:0000256" key="1">
    <source>
        <dbReference type="ARBA" id="ARBA00022737"/>
    </source>
</evidence>
<dbReference type="Pfam" id="PF12796">
    <property type="entry name" value="Ank_2"/>
    <property type="match status" value="1"/>
</dbReference>
<dbReference type="PROSITE" id="PS50088">
    <property type="entry name" value="ANK_REPEAT"/>
    <property type="match status" value="2"/>
</dbReference>
<evidence type="ECO:0000313" key="5">
    <source>
        <dbReference type="EMBL" id="PON28229.1"/>
    </source>
</evidence>
<feature type="repeat" description="ANK" evidence="2">
    <location>
        <begin position="612"/>
        <end position="644"/>
    </location>
</feature>
<dbReference type="SMART" id="SM00248">
    <property type="entry name" value="ANK"/>
    <property type="match status" value="3"/>
</dbReference>
<organism evidence="5 6">
    <name type="scientific">Trichoderma gamsii</name>
    <dbReference type="NCBI Taxonomy" id="398673"/>
    <lineage>
        <taxon>Eukaryota</taxon>
        <taxon>Fungi</taxon>
        <taxon>Dikarya</taxon>
        <taxon>Ascomycota</taxon>
        <taxon>Pezizomycotina</taxon>
        <taxon>Sordariomycetes</taxon>
        <taxon>Hypocreomycetidae</taxon>
        <taxon>Hypocreales</taxon>
        <taxon>Hypocreaceae</taxon>
        <taxon>Trichoderma</taxon>
    </lineage>
</organism>
<sequence length="654" mass="74580">MCISWIWQNNDSVRLANHLLLYNSLTTNRTAVIDAAQTQLSEDKFPVVFFYCDYGYSGELDASYIVSSFIKQICEFLYQQFGYYPENVASDLRKFFGPKRIQPDFDDLQVVFSRLCRSVPDTIYIIDGVDALQEAHAIRFLKFIQRLFCSSDASQGPRILLLSRDQVPGYINIGTFIHGIYQISISTNAEQDIKHYIETSIDEKMKYRTLTNDVSLLNEIKNTLLTESSQMFLWAYLQLEILWDTCRTDADIRCALTKLPRTIEQIYEHCVGRINFQDGWALKVLKWVSFAKRPLHIEELREAVAFQSTDTKWNANKKPQRDFIIGCCANLVVLDPVDNCVRFAHSSVKQYLEEDRKRVREEMLVSGYPAEGNGDLECGEYCVTYLSFSDFSLQLTSPSTQNIATSIPSPYSIALSVPGTGFFKALFRKSQNQTNTISLPLRTIPIPTAPSRAQYKFLDYAIANWAVHTRHIYCESLAWENFVQLAMHVNETWNFHPWVSGGRSKDSYLHGLFGWAVKERHKPLLSLVLGMKSSLHLVCNLPMVGEGLPAIHIASKLGYEDIIQILLEFCDVNNVDQDGCTPLHHAASNGHTDVARLFLHQKGIKFDVHSTTHCTPLWLAASHGYHDIVSLLIHKGARIEIQDEIVVVRLYGVR</sequence>
<reference evidence="5 6" key="1">
    <citation type="journal article" date="2016" name="Genome Announc.">
        <title>Draft Whole-Genome Sequence of Trichoderma gamsii T6085, a Promising Biocontrol Agent of Fusarium Head Blight on Wheat.</title>
        <authorList>
            <person name="Baroncelli R."/>
            <person name="Zapparata A."/>
            <person name="Piaggeschi G."/>
            <person name="Sarrocco S."/>
            <person name="Vannacci G."/>
        </authorList>
    </citation>
    <scope>NUCLEOTIDE SEQUENCE [LARGE SCALE GENOMIC DNA]</scope>
    <source>
        <strain evidence="5 6">T6085</strain>
    </source>
</reference>
<dbReference type="Pfam" id="PF24883">
    <property type="entry name" value="NPHP3_N"/>
    <property type="match status" value="1"/>
</dbReference>
<evidence type="ECO:0000313" key="6">
    <source>
        <dbReference type="Proteomes" id="UP000054821"/>
    </source>
</evidence>
<dbReference type="InterPro" id="IPR056884">
    <property type="entry name" value="NPHP3-like_N"/>
</dbReference>
<dbReference type="InterPro" id="IPR036770">
    <property type="entry name" value="Ankyrin_rpt-contain_sf"/>
</dbReference>
<accession>A0A2P4ZVB3</accession>